<evidence type="ECO:0000256" key="10">
    <source>
        <dbReference type="ARBA" id="ARBA00023136"/>
    </source>
</evidence>
<feature type="compositionally biased region" description="Pro residues" evidence="15">
    <location>
        <begin position="313"/>
        <end position="331"/>
    </location>
</feature>
<feature type="compositionally biased region" description="Pro residues" evidence="15">
    <location>
        <begin position="276"/>
        <end position="306"/>
    </location>
</feature>
<dbReference type="InterPro" id="IPR011993">
    <property type="entry name" value="PH-like_dom_sf"/>
</dbReference>
<feature type="compositionally biased region" description="Polar residues" evidence="15">
    <location>
        <begin position="332"/>
        <end position="342"/>
    </location>
</feature>
<dbReference type="GO" id="GO:0008360">
    <property type="term" value="P:regulation of cell shape"/>
    <property type="evidence" value="ECO:0007669"/>
    <property type="project" value="UniProtKB-KW"/>
</dbReference>
<dbReference type="PROSITE" id="PS51082">
    <property type="entry name" value="WH2"/>
    <property type="match status" value="2"/>
</dbReference>
<organism evidence="19 20">
    <name type="scientific">Popillia japonica</name>
    <name type="common">Japanese beetle</name>
    <dbReference type="NCBI Taxonomy" id="7064"/>
    <lineage>
        <taxon>Eukaryota</taxon>
        <taxon>Metazoa</taxon>
        <taxon>Ecdysozoa</taxon>
        <taxon>Arthropoda</taxon>
        <taxon>Hexapoda</taxon>
        <taxon>Insecta</taxon>
        <taxon>Pterygota</taxon>
        <taxon>Neoptera</taxon>
        <taxon>Endopterygota</taxon>
        <taxon>Coleoptera</taxon>
        <taxon>Polyphaga</taxon>
        <taxon>Scarabaeiformia</taxon>
        <taxon>Scarabaeidae</taxon>
        <taxon>Rutelinae</taxon>
        <taxon>Popillia</taxon>
    </lineage>
</organism>
<dbReference type="CDD" id="cd00132">
    <property type="entry name" value="CRIB"/>
    <property type="match status" value="1"/>
</dbReference>
<dbReference type="Pfam" id="PF02205">
    <property type="entry name" value="WH2"/>
    <property type="match status" value="1"/>
</dbReference>
<evidence type="ECO:0000313" key="19">
    <source>
        <dbReference type="EMBL" id="KAK9686529.1"/>
    </source>
</evidence>
<feature type="domain" description="WH1" evidence="17">
    <location>
        <begin position="28"/>
        <end position="138"/>
    </location>
</feature>
<dbReference type="GO" id="GO:0007015">
    <property type="term" value="P:actin filament organization"/>
    <property type="evidence" value="ECO:0007669"/>
    <property type="project" value="InterPro"/>
</dbReference>
<dbReference type="InterPro" id="IPR003124">
    <property type="entry name" value="WH2_dom"/>
</dbReference>
<dbReference type="SMART" id="SM00246">
    <property type="entry name" value="WH2"/>
    <property type="match status" value="2"/>
</dbReference>
<feature type="domain" description="CRIB" evidence="16">
    <location>
        <begin position="188"/>
        <end position="201"/>
    </location>
</feature>
<dbReference type="InterPro" id="IPR039056">
    <property type="entry name" value="SPEC"/>
</dbReference>
<keyword evidence="14" id="KW-0449">Lipoprotein</keyword>
<dbReference type="GO" id="GO:0003779">
    <property type="term" value="F:actin binding"/>
    <property type="evidence" value="ECO:0007669"/>
    <property type="project" value="InterPro"/>
</dbReference>
<evidence type="ECO:0000256" key="15">
    <source>
        <dbReference type="SAM" id="MobiDB-lite"/>
    </source>
</evidence>
<proteinExistence type="inferred from homology"/>
<dbReference type="InterPro" id="IPR000697">
    <property type="entry name" value="WH1/EVH1_dom"/>
</dbReference>
<evidence type="ECO:0000256" key="12">
    <source>
        <dbReference type="ARBA" id="ARBA00023212"/>
    </source>
</evidence>
<evidence type="ECO:0000256" key="4">
    <source>
        <dbReference type="ARBA" id="ARBA00005720"/>
    </source>
</evidence>
<dbReference type="Pfam" id="PF00568">
    <property type="entry name" value="WH1"/>
    <property type="match status" value="1"/>
</dbReference>
<feature type="compositionally biased region" description="Basic and acidic residues" evidence="15">
    <location>
        <begin position="447"/>
        <end position="458"/>
    </location>
</feature>
<dbReference type="InterPro" id="IPR000095">
    <property type="entry name" value="CRIB_dom"/>
</dbReference>
<evidence type="ECO:0000259" key="17">
    <source>
        <dbReference type="PROSITE" id="PS50229"/>
    </source>
</evidence>
<dbReference type="PROSITE" id="PS50108">
    <property type="entry name" value="CRIB"/>
    <property type="match status" value="1"/>
</dbReference>
<feature type="domain" description="WH2" evidence="18">
    <location>
        <begin position="376"/>
        <end position="393"/>
    </location>
</feature>
<name>A0AAW1IBJ9_POPJA</name>
<evidence type="ECO:0000256" key="14">
    <source>
        <dbReference type="ARBA" id="ARBA00023288"/>
    </source>
</evidence>
<dbReference type="Proteomes" id="UP001458880">
    <property type="component" value="Unassembled WGS sequence"/>
</dbReference>
<evidence type="ECO:0000256" key="8">
    <source>
        <dbReference type="ARBA" id="ARBA00022737"/>
    </source>
</evidence>
<keyword evidence="7" id="KW-0597">Phosphoprotein</keyword>
<evidence type="ECO:0000256" key="3">
    <source>
        <dbReference type="ARBA" id="ARBA00004245"/>
    </source>
</evidence>
<dbReference type="SUPFAM" id="SSF47912">
    <property type="entry name" value="Wiscott-Aldrich syndrome protein, WASP, C-terminal domain"/>
    <property type="match status" value="1"/>
</dbReference>
<dbReference type="InterPro" id="IPR033927">
    <property type="entry name" value="WASPfam_EVH1"/>
</dbReference>
<evidence type="ECO:0000256" key="11">
    <source>
        <dbReference type="ARBA" id="ARBA00023139"/>
    </source>
</evidence>
<keyword evidence="9" id="KW-0133">Cell shape</keyword>
<dbReference type="Gene3D" id="2.30.29.30">
    <property type="entry name" value="Pleckstrin-homology domain (PH domain)/Phosphotyrosine-binding domain (PTB)"/>
    <property type="match status" value="1"/>
</dbReference>
<keyword evidence="11" id="KW-0564">Palmitate</keyword>
<dbReference type="Gene3D" id="3.90.810.10">
    <property type="entry name" value="CRIB domain"/>
    <property type="match status" value="1"/>
</dbReference>
<evidence type="ECO:0000256" key="13">
    <source>
        <dbReference type="ARBA" id="ARBA00023242"/>
    </source>
</evidence>
<dbReference type="AlphaFoldDB" id="A0AAW1IBJ9"/>
<dbReference type="GO" id="GO:0005634">
    <property type="term" value="C:nucleus"/>
    <property type="evidence" value="ECO:0007669"/>
    <property type="project" value="UniProtKB-SubCell"/>
</dbReference>
<dbReference type="EMBL" id="JASPKY010000700">
    <property type="protein sequence ID" value="KAK9686529.1"/>
    <property type="molecule type" value="Genomic_DNA"/>
</dbReference>
<keyword evidence="6" id="KW-0963">Cytoplasm</keyword>
<dbReference type="Gene3D" id="6.10.280.150">
    <property type="match status" value="1"/>
</dbReference>
<dbReference type="GO" id="GO:0035023">
    <property type="term" value="P:regulation of Rho protein signal transduction"/>
    <property type="evidence" value="ECO:0007669"/>
    <property type="project" value="InterPro"/>
</dbReference>
<dbReference type="CDD" id="cd01205">
    <property type="entry name" value="EVH1_WASP-like"/>
    <property type="match status" value="1"/>
</dbReference>
<dbReference type="FunFam" id="2.30.29.30:FF:000130">
    <property type="entry name" value="neural Wiskott-Aldrich syndrome protein"/>
    <property type="match status" value="1"/>
</dbReference>
<reference evidence="19 20" key="1">
    <citation type="journal article" date="2024" name="BMC Genomics">
        <title>De novo assembly and annotation of Popillia japonica's genome with initial clues to its potential as an invasive pest.</title>
        <authorList>
            <person name="Cucini C."/>
            <person name="Boschi S."/>
            <person name="Funari R."/>
            <person name="Cardaioli E."/>
            <person name="Iannotti N."/>
            <person name="Marturano G."/>
            <person name="Paoli F."/>
            <person name="Bruttini M."/>
            <person name="Carapelli A."/>
            <person name="Frati F."/>
            <person name="Nardi F."/>
        </authorList>
    </citation>
    <scope>NUCLEOTIDE SEQUENCE [LARGE SCALE GENOMIC DNA]</scope>
    <source>
        <strain evidence="19">DMR45628</strain>
    </source>
</reference>
<evidence type="ECO:0000259" key="16">
    <source>
        <dbReference type="PROSITE" id="PS50108"/>
    </source>
</evidence>
<comment type="similarity">
    <text evidence="4">Belongs to the CDC42SE/SPEC family.</text>
</comment>
<protein>
    <submittedName>
        <fullName evidence="19">P21-Rho-binding domain</fullName>
    </submittedName>
</protein>
<dbReference type="GO" id="GO:0031267">
    <property type="term" value="F:small GTPase binding"/>
    <property type="evidence" value="ECO:0007669"/>
    <property type="project" value="InterPro"/>
</dbReference>
<feature type="region of interest" description="Disordered" evidence="15">
    <location>
        <begin position="254"/>
        <end position="378"/>
    </location>
</feature>
<keyword evidence="20" id="KW-1185">Reference proteome</keyword>
<dbReference type="PROSITE" id="PS50229">
    <property type="entry name" value="WH1"/>
    <property type="match status" value="1"/>
</dbReference>
<dbReference type="PANTHER" id="PTHR13502">
    <property type="entry name" value="CDC42 SMALL EFFECTOR PROTEIN HOMOLOG"/>
    <property type="match status" value="1"/>
</dbReference>
<keyword evidence="13" id="KW-0539">Nucleus</keyword>
<dbReference type="InterPro" id="IPR036936">
    <property type="entry name" value="CRIB_dom_sf"/>
</dbReference>
<gene>
    <name evidence="19" type="ORF">QE152_g37123</name>
</gene>
<dbReference type="GO" id="GO:0005886">
    <property type="term" value="C:plasma membrane"/>
    <property type="evidence" value="ECO:0007669"/>
    <property type="project" value="UniProtKB-SubCell"/>
</dbReference>
<feature type="compositionally biased region" description="Polar residues" evidence="15">
    <location>
        <begin position="355"/>
        <end position="375"/>
    </location>
</feature>
<accession>A0AAW1IBJ9</accession>
<evidence type="ECO:0000256" key="7">
    <source>
        <dbReference type="ARBA" id="ARBA00022553"/>
    </source>
</evidence>
<sequence>MAQKQRKQIENKPSILLSPEENQQIFRLVGSRCKTITTAVVQLYHTQSPNHIQWVKKDTGVLCFVRDNVRKTYFFRLFCLKRNCMVWEQETYTQMDYDCRCSFLHTFEGDKCIYAFNFASTHEADDAKQIITDKLARRRKSDYKNIPRKGDTMVSTNPDPFQNTDQKLLDQVTALKKKRKRNLTKADIGNPSEFRHVSHIGWHRDKGLDIATTDIAYQDIFKKAGIGEQDLKDRKTREFILDFIHNYSDIESIKQETRENKPVGPLPSAPSGTAVPPVPPRSAPKPPHNRAAPPPPPNCNQPPPRPAQYKIGVPPPPPGNAPSPPPPPPPLSTITNGSTSSGYAPPPPPPPPLMQDSSSLAVSNQLPPMDNSQLDMRSALMQSIRGGATLRPIDITETKSNECDRDDMLRKIREGVSLKSASEREIKAPSTPVNQVPDIATALRKALETRSNRIHSDTDTESDTSNDDEWDA</sequence>
<dbReference type="GO" id="GO:0005856">
    <property type="term" value="C:cytoskeleton"/>
    <property type="evidence" value="ECO:0007669"/>
    <property type="project" value="UniProtKB-SubCell"/>
</dbReference>
<keyword evidence="5" id="KW-1003">Cell membrane</keyword>
<evidence type="ECO:0000256" key="5">
    <source>
        <dbReference type="ARBA" id="ARBA00022475"/>
    </source>
</evidence>
<evidence type="ECO:0000256" key="2">
    <source>
        <dbReference type="ARBA" id="ARBA00004193"/>
    </source>
</evidence>
<evidence type="ECO:0000256" key="9">
    <source>
        <dbReference type="ARBA" id="ARBA00022960"/>
    </source>
</evidence>
<keyword evidence="12" id="KW-0206">Cytoskeleton</keyword>
<keyword evidence="10" id="KW-0472">Membrane</keyword>
<dbReference type="SUPFAM" id="SSF50729">
    <property type="entry name" value="PH domain-like"/>
    <property type="match status" value="1"/>
</dbReference>
<evidence type="ECO:0000256" key="6">
    <source>
        <dbReference type="ARBA" id="ARBA00022490"/>
    </source>
</evidence>
<comment type="subcellular location">
    <subcellularLocation>
        <location evidence="2">Cell membrane</location>
        <topology evidence="2">Lipid-anchor</topology>
    </subcellularLocation>
    <subcellularLocation>
        <location evidence="3">Cytoplasm</location>
        <location evidence="3">Cytoskeleton</location>
    </subcellularLocation>
    <subcellularLocation>
        <location evidence="1">Nucleus</location>
    </subcellularLocation>
</comment>
<feature type="region of interest" description="Disordered" evidence="15">
    <location>
        <begin position="447"/>
        <end position="472"/>
    </location>
</feature>
<evidence type="ECO:0000256" key="1">
    <source>
        <dbReference type="ARBA" id="ARBA00004123"/>
    </source>
</evidence>
<keyword evidence="8" id="KW-0677">Repeat</keyword>
<dbReference type="Pfam" id="PF00786">
    <property type="entry name" value="PBD"/>
    <property type="match status" value="1"/>
</dbReference>
<dbReference type="InterPro" id="IPR011026">
    <property type="entry name" value="WAS_C"/>
</dbReference>
<feature type="domain" description="WH2" evidence="18">
    <location>
        <begin position="404"/>
        <end position="421"/>
    </location>
</feature>
<feature type="compositionally biased region" description="Acidic residues" evidence="15">
    <location>
        <begin position="459"/>
        <end position="472"/>
    </location>
</feature>
<dbReference type="SMART" id="SM00461">
    <property type="entry name" value="WH1"/>
    <property type="match status" value="1"/>
</dbReference>
<feature type="compositionally biased region" description="Pro residues" evidence="15">
    <location>
        <begin position="344"/>
        <end position="353"/>
    </location>
</feature>
<comment type="caution">
    <text evidence="19">The sequence shown here is derived from an EMBL/GenBank/DDBJ whole genome shotgun (WGS) entry which is preliminary data.</text>
</comment>
<evidence type="ECO:0000313" key="20">
    <source>
        <dbReference type="Proteomes" id="UP001458880"/>
    </source>
</evidence>
<evidence type="ECO:0000259" key="18">
    <source>
        <dbReference type="PROSITE" id="PS51082"/>
    </source>
</evidence>
<dbReference type="PANTHER" id="PTHR13502:SF9">
    <property type="entry name" value="CRIB DOMAIN-CONTAINING PROTEIN"/>
    <property type="match status" value="1"/>
</dbReference>